<protein>
    <submittedName>
        <fullName evidence="1">Uncharacterized protein</fullName>
    </submittedName>
</protein>
<feature type="non-terminal residue" evidence="1">
    <location>
        <position position="66"/>
    </location>
</feature>
<dbReference type="Proteomes" id="UP000002640">
    <property type="component" value="Unassembled WGS sequence"/>
</dbReference>
<gene>
    <name evidence="1" type="ORF">PHYSODRAFT_376506</name>
</gene>
<feature type="non-terminal residue" evidence="1">
    <location>
        <position position="1"/>
    </location>
</feature>
<dbReference type="AlphaFoldDB" id="G4ZYX6"/>
<dbReference type="GeneID" id="20650553"/>
<organism evidence="1 2">
    <name type="scientific">Phytophthora sojae (strain P6497)</name>
    <name type="common">Soybean stem and root rot agent</name>
    <name type="synonym">Phytophthora megasperma f. sp. glycines</name>
    <dbReference type="NCBI Taxonomy" id="1094619"/>
    <lineage>
        <taxon>Eukaryota</taxon>
        <taxon>Sar</taxon>
        <taxon>Stramenopiles</taxon>
        <taxon>Oomycota</taxon>
        <taxon>Peronosporomycetes</taxon>
        <taxon>Peronosporales</taxon>
        <taxon>Peronosporaceae</taxon>
        <taxon>Phytophthora</taxon>
    </lineage>
</organism>
<dbReference type="RefSeq" id="XP_009532492.1">
    <property type="nucleotide sequence ID" value="XM_009534197.1"/>
</dbReference>
<evidence type="ECO:0000313" key="2">
    <source>
        <dbReference type="Proteomes" id="UP000002640"/>
    </source>
</evidence>
<evidence type="ECO:0000313" key="1">
    <source>
        <dbReference type="EMBL" id="EGZ12159.1"/>
    </source>
</evidence>
<accession>G4ZYX6</accession>
<dbReference type="InterPro" id="IPR052579">
    <property type="entry name" value="Zinc_finger_SWIM"/>
</dbReference>
<sequence length="66" mass="7600">EKECPALLEYFTANWKECDSMWANYTRGKFFSAGNTTTNRIESNWNQVKLLLGKRPRLDATISGLL</sequence>
<dbReference type="PANTHER" id="PTHR31569:SF4">
    <property type="entry name" value="SWIM-TYPE DOMAIN-CONTAINING PROTEIN"/>
    <property type="match status" value="1"/>
</dbReference>
<dbReference type="InParanoid" id="G4ZYX6"/>
<name>G4ZYX6_PHYSP</name>
<reference evidence="1 2" key="1">
    <citation type="journal article" date="2006" name="Science">
        <title>Phytophthora genome sequences uncover evolutionary origins and mechanisms of pathogenesis.</title>
        <authorList>
            <person name="Tyler B.M."/>
            <person name="Tripathy S."/>
            <person name="Zhang X."/>
            <person name="Dehal P."/>
            <person name="Jiang R.H."/>
            <person name="Aerts A."/>
            <person name="Arredondo F.D."/>
            <person name="Baxter L."/>
            <person name="Bensasson D."/>
            <person name="Beynon J.L."/>
            <person name="Chapman J."/>
            <person name="Damasceno C.M."/>
            <person name="Dorrance A.E."/>
            <person name="Dou D."/>
            <person name="Dickerman A.W."/>
            <person name="Dubchak I.L."/>
            <person name="Garbelotto M."/>
            <person name="Gijzen M."/>
            <person name="Gordon S.G."/>
            <person name="Govers F."/>
            <person name="Grunwald N.J."/>
            <person name="Huang W."/>
            <person name="Ivors K.L."/>
            <person name="Jones R.W."/>
            <person name="Kamoun S."/>
            <person name="Krampis K."/>
            <person name="Lamour K.H."/>
            <person name="Lee M.K."/>
            <person name="McDonald W.H."/>
            <person name="Medina M."/>
            <person name="Meijer H.J."/>
            <person name="Nordberg E.K."/>
            <person name="Maclean D.J."/>
            <person name="Ospina-Giraldo M.D."/>
            <person name="Morris P.F."/>
            <person name="Phuntumart V."/>
            <person name="Putnam N.H."/>
            <person name="Rash S."/>
            <person name="Rose J.K."/>
            <person name="Sakihama Y."/>
            <person name="Salamov A.A."/>
            <person name="Savidor A."/>
            <person name="Scheuring C.F."/>
            <person name="Smith B.M."/>
            <person name="Sobral B.W."/>
            <person name="Terry A."/>
            <person name="Torto-Alalibo T.A."/>
            <person name="Win J."/>
            <person name="Xu Z."/>
            <person name="Zhang H."/>
            <person name="Grigoriev I.V."/>
            <person name="Rokhsar D.S."/>
            <person name="Boore J.L."/>
        </authorList>
    </citation>
    <scope>NUCLEOTIDE SEQUENCE [LARGE SCALE GENOMIC DNA]</scope>
    <source>
        <strain evidence="1 2">P6497</strain>
    </source>
</reference>
<dbReference type="KEGG" id="psoj:PHYSODRAFT_376506"/>
<dbReference type="EMBL" id="JH159157">
    <property type="protein sequence ID" value="EGZ12159.1"/>
    <property type="molecule type" value="Genomic_DNA"/>
</dbReference>
<dbReference type="PANTHER" id="PTHR31569">
    <property type="entry name" value="SWIM-TYPE DOMAIN-CONTAINING PROTEIN"/>
    <property type="match status" value="1"/>
</dbReference>
<proteinExistence type="predicted"/>
<keyword evidence="2" id="KW-1185">Reference proteome</keyword>